<evidence type="ECO:0008006" key="4">
    <source>
        <dbReference type="Google" id="ProtNLM"/>
    </source>
</evidence>
<keyword evidence="1" id="KW-0812">Transmembrane</keyword>
<keyword evidence="1" id="KW-1133">Transmembrane helix</keyword>
<dbReference type="RefSeq" id="WP_009381970.1">
    <property type="nucleotide sequence ID" value="NZ_AMSQ01000002.1"/>
</dbReference>
<dbReference type="STRING" id="1229783.C273_01405"/>
<dbReference type="Proteomes" id="UP000009885">
    <property type="component" value="Unassembled WGS sequence"/>
</dbReference>
<evidence type="ECO:0000256" key="1">
    <source>
        <dbReference type="SAM" id="Phobius"/>
    </source>
</evidence>
<accession>K9B603</accession>
<proteinExistence type="predicted"/>
<dbReference type="OrthoDB" id="2989832at2"/>
<reference evidence="2 3" key="1">
    <citation type="journal article" date="2013" name="Genome Announc.">
        <title>Genome Sequence of Staphylococcus massiliensis Strain S46, Isolated from the Surface of Healthy Human Skin.</title>
        <authorList>
            <person name="Srivastav R."/>
            <person name="Singh A."/>
            <person name="Jangir P.K."/>
            <person name="Kumari C."/>
            <person name="Muduli S."/>
            <person name="Sharma R."/>
        </authorList>
    </citation>
    <scope>NUCLEOTIDE SEQUENCE [LARGE SCALE GENOMIC DNA]</scope>
    <source>
        <strain evidence="2 3">S46</strain>
    </source>
</reference>
<dbReference type="PATRIC" id="fig|1229783.3.peg.286"/>
<gene>
    <name evidence="2" type="ORF">C273_01405</name>
</gene>
<dbReference type="EMBL" id="AMSQ01000002">
    <property type="protein sequence ID" value="EKU50257.1"/>
    <property type="molecule type" value="Genomic_DNA"/>
</dbReference>
<organism evidence="2 3">
    <name type="scientific">Staphylococcus massiliensis S46</name>
    <dbReference type="NCBI Taxonomy" id="1229783"/>
    <lineage>
        <taxon>Bacteria</taxon>
        <taxon>Bacillati</taxon>
        <taxon>Bacillota</taxon>
        <taxon>Bacilli</taxon>
        <taxon>Bacillales</taxon>
        <taxon>Staphylococcaceae</taxon>
        <taxon>Staphylococcus</taxon>
    </lineage>
</organism>
<sequence length="105" mass="11892">MIKRNIMLLSGLSVVVAGGAITSLILLREKNYQMYNPDKIIKEVKSTFHDVEASYIVKQPSTYSKFGIEYEVFQGGITARLNNKLTHYEFIADAYSGQLIDIKEI</sequence>
<dbReference type="eggNOG" id="COG5584">
    <property type="taxonomic scope" value="Bacteria"/>
</dbReference>
<feature type="transmembrane region" description="Helical" evidence="1">
    <location>
        <begin position="6"/>
        <end position="27"/>
    </location>
</feature>
<protein>
    <recommendedName>
        <fullName evidence="4">PepSY domain-containing protein</fullName>
    </recommendedName>
</protein>
<comment type="caution">
    <text evidence="2">The sequence shown here is derived from an EMBL/GenBank/DDBJ whole genome shotgun (WGS) entry which is preliminary data.</text>
</comment>
<evidence type="ECO:0000313" key="2">
    <source>
        <dbReference type="EMBL" id="EKU50257.1"/>
    </source>
</evidence>
<name>K9B603_9STAP</name>
<dbReference type="AlphaFoldDB" id="K9B603"/>
<keyword evidence="1" id="KW-0472">Membrane</keyword>
<evidence type="ECO:0000313" key="3">
    <source>
        <dbReference type="Proteomes" id="UP000009885"/>
    </source>
</evidence>
<keyword evidence="3" id="KW-1185">Reference proteome</keyword>